<proteinExistence type="predicted"/>
<dbReference type="Proteomes" id="UP000001761">
    <property type="component" value="Segment"/>
</dbReference>
<organism evidence="2 3">
    <name type="scientific">Synechococcus phage P60</name>
    <dbReference type="NCBI Taxonomy" id="2905923"/>
    <lineage>
        <taxon>Viruses</taxon>
        <taxon>Duplodnaviria</taxon>
        <taxon>Heunggongvirae</taxon>
        <taxon>Uroviricota</taxon>
        <taxon>Caudoviricetes</taxon>
        <taxon>Autographivirales</taxon>
        <taxon>Tiilvirus</taxon>
        <taxon>Tiilvirus P60</taxon>
    </lineage>
</organism>
<protein>
    <submittedName>
        <fullName evidence="2">Uncharacterized protein</fullName>
    </submittedName>
</protein>
<dbReference type="RefSeq" id="NP_570312.2">
    <property type="nucleotide sequence ID" value="NC_003390.2"/>
</dbReference>
<keyword evidence="1" id="KW-1133">Transmembrane helix</keyword>
<keyword evidence="3" id="KW-1185">Reference proteome</keyword>
<keyword evidence="1" id="KW-0812">Transmembrane</keyword>
<accession>Q8W727</accession>
<evidence type="ECO:0000313" key="3">
    <source>
        <dbReference type="Proteomes" id="UP000001761"/>
    </source>
</evidence>
<dbReference type="GeneID" id="932777"/>
<sequence>MPSDVIVGQYIQRYVLTIVPVLVAVFTAGQVTRVYVDRAYRGYLKVAAAKQFVYRAVVDRLTRNL</sequence>
<keyword evidence="1" id="KW-0472">Membrane</keyword>
<dbReference type="EMBL" id="AF338467">
    <property type="protein sequence ID" value="AAL73250.2"/>
    <property type="molecule type" value="Genomic_DNA"/>
</dbReference>
<evidence type="ECO:0000313" key="2">
    <source>
        <dbReference type="EMBL" id="AAL73250.2"/>
    </source>
</evidence>
<feature type="transmembrane region" description="Helical" evidence="1">
    <location>
        <begin position="14"/>
        <end position="36"/>
    </location>
</feature>
<dbReference type="KEGG" id="vg:932777"/>
<evidence type="ECO:0000256" key="1">
    <source>
        <dbReference type="SAM" id="Phobius"/>
    </source>
</evidence>
<reference evidence="2 3" key="1">
    <citation type="journal article" date="2002" name="Appl. Environ. Microbiol.">
        <title>Genomic sequence and evolution of marine cyanophage P60: a new insight on lytic and lysogenic phages.</title>
        <authorList>
            <person name="Chen F."/>
            <person name="Lu J."/>
        </authorList>
    </citation>
    <scope>NUCLEOTIDE SEQUENCE</scope>
</reference>
<name>Q8W727_9CAUD</name>
<gene>
    <name evidence="2" type="ORF">P60_gp04</name>
</gene>